<dbReference type="Gene3D" id="3.40.630.30">
    <property type="match status" value="1"/>
</dbReference>
<dbReference type="PANTHER" id="PTHR43328">
    <property type="entry name" value="ACETYLTRANSFERASE-RELATED"/>
    <property type="match status" value="1"/>
</dbReference>
<keyword evidence="3" id="KW-1185">Reference proteome</keyword>
<dbReference type="CDD" id="cd04301">
    <property type="entry name" value="NAT_SF"/>
    <property type="match status" value="1"/>
</dbReference>
<dbReference type="InterPro" id="IPR016181">
    <property type="entry name" value="Acyl_CoA_acyltransferase"/>
</dbReference>
<dbReference type="SUPFAM" id="SSF55729">
    <property type="entry name" value="Acyl-CoA N-acyltransferases (Nat)"/>
    <property type="match status" value="1"/>
</dbReference>
<feature type="domain" description="N-acetyltransferase" evidence="1">
    <location>
        <begin position="3"/>
        <end position="164"/>
    </location>
</feature>
<dbReference type="PROSITE" id="PS51186">
    <property type="entry name" value="GNAT"/>
    <property type="match status" value="1"/>
</dbReference>
<accession>A0A1I0RQE6</accession>
<dbReference type="PANTHER" id="PTHR43328:SF1">
    <property type="entry name" value="N-ACETYLTRANSFERASE DOMAIN-CONTAINING PROTEIN"/>
    <property type="match status" value="1"/>
</dbReference>
<protein>
    <submittedName>
        <fullName evidence="2">Protein N-acetyltransferase, RimJ/RimL family</fullName>
    </submittedName>
</protein>
<dbReference type="RefSeq" id="WP_092457541.1">
    <property type="nucleotide sequence ID" value="NZ_FOJI01000021.1"/>
</dbReference>
<evidence type="ECO:0000313" key="2">
    <source>
        <dbReference type="EMBL" id="SEW43541.1"/>
    </source>
</evidence>
<evidence type="ECO:0000259" key="1">
    <source>
        <dbReference type="PROSITE" id="PS51186"/>
    </source>
</evidence>
<dbReference type="Pfam" id="PF13302">
    <property type="entry name" value="Acetyltransf_3"/>
    <property type="match status" value="1"/>
</dbReference>
<evidence type="ECO:0000313" key="3">
    <source>
        <dbReference type="Proteomes" id="UP000199701"/>
    </source>
</evidence>
<dbReference type="AlphaFoldDB" id="A0A1I0RQE6"/>
<keyword evidence="2" id="KW-0808">Transferase</keyword>
<dbReference type="EMBL" id="FOJI01000021">
    <property type="protein sequence ID" value="SEW43541.1"/>
    <property type="molecule type" value="Genomic_DNA"/>
</dbReference>
<organism evidence="2 3">
    <name type="scientific">[Clostridium] fimetarium</name>
    <dbReference type="NCBI Taxonomy" id="99656"/>
    <lineage>
        <taxon>Bacteria</taxon>
        <taxon>Bacillati</taxon>
        <taxon>Bacillota</taxon>
        <taxon>Clostridia</taxon>
        <taxon>Lachnospirales</taxon>
        <taxon>Lachnospiraceae</taxon>
    </lineage>
</organism>
<dbReference type="STRING" id="99656.SAMN05421659_12118"/>
<dbReference type="InterPro" id="IPR000182">
    <property type="entry name" value="GNAT_dom"/>
</dbReference>
<proteinExistence type="predicted"/>
<dbReference type="GO" id="GO:0016747">
    <property type="term" value="F:acyltransferase activity, transferring groups other than amino-acyl groups"/>
    <property type="evidence" value="ECO:0007669"/>
    <property type="project" value="InterPro"/>
</dbReference>
<name>A0A1I0RQE6_9FIRM</name>
<reference evidence="2 3" key="1">
    <citation type="submission" date="2016-10" db="EMBL/GenBank/DDBJ databases">
        <authorList>
            <person name="de Groot N.N."/>
        </authorList>
    </citation>
    <scope>NUCLEOTIDE SEQUENCE [LARGE SCALE GENOMIC DNA]</scope>
    <source>
        <strain evidence="2 3">DSM 9179</strain>
    </source>
</reference>
<sequence>MECKIRGWRIEDASDLVEALNNKKIHDNLRDGLPYPYTTSDAKDFIVAMLNADIKTTYAFAITVDDKAVGSIGVFRKDNIHSRTAEMGYYVSELYWGKGIGTSAVKQVCEYIFEYTNIIRIFAEPFAFNGASCHILEKNGFEYEGTLRKNALKNGAVLDMKMYSIIK</sequence>
<dbReference type="OrthoDB" id="9785602at2"/>
<gene>
    <name evidence="2" type="ORF">SAMN05421659_12118</name>
</gene>
<dbReference type="Proteomes" id="UP000199701">
    <property type="component" value="Unassembled WGS sequence"/>
</dbReference>